<dbReference type="PANTHER" id="PTHR11075">
    <property type="entry name" value="PEPTIDE CHAIN RELEASE FACTOR"/>
    <property type="match status" value="1"/>
</dbReference>
<dbReference type="AlphaFoldDB" id="A0A183IKH6"/>
<evidence type="ECO:0000313" key="2">
    <source>
        <dbReference type="Proteomes" id="UP000270296"/>
    </source>
</evidence>
<dbReference type="WBParaSite" id="SBAD_0000430301-mRNA-1">
    <property type="protein sequence ID" value="SBAD_0000430301-mRNA-1"/>
    <property type="gene ID" value="SBAD_0000430301"/>
</dbReference>
<dbReference type="EMBL" id="UZAM01008140">
    <property type="protein sequence ID" value="VDP03438.1"/>
    <property type="molecule type" value="Genomic_DNA"/>
</dbReference>
<keyword evidence="2" id="KW-1185">Reference proteome</keyword>
<reference evidence="1 2" key="2">
    <citation type="submission" date="2018-11" db="EMBL/GenBank/DDBJ databases">
        <authorList>
            <consortium name="Pathogen Informatics"/>
        </authorList>
    </citation>
    <scope>NUCLEOTIDE SEQUENCE [LARGE SCALE GENOMIC DNA]</scope>
</reference>
<dbReference type="SUPFAM" id="SSF110916">
    <property type="entry name" value="Peptidyl-tRNA hydrolase domain-like"/>
    <property type="match status" value="1"/>
</dbReference>
<dbReference type="GO" id="GO:0004045">
    <property type="term" value="F:peptidyl-tRNA hydrolase activity"/>
    <property type="evidence" value="ECO:0007669"/>
    <property type="project" value="TreeGrafter"/>
</dbReference>
<dbReference type="Proteomes" id="UP000270296">
    <property type="component" value="Unassembled WGS sequence"/>
</dbReference>
<dbReference type="Gene3D" id="3.30.160.20">
    <property type="match status" value="1"/>
</dbReference>
<dbReference type="GO" id="GO:0005762">
    <property type="term" value="C:mitochondrial large ribosomal subunit"/>
    <property type="evidence" value="ECO:0007669"/>
    <property type="project" value="TreeGrafter"/>
</dbReference>
<dbReference type="InterPro" id="IPR052104">
    <property type="entry name" value="Mito_Release_Factor_mL62"/>
</dbReference>
<organism evidence="3">
    <name type="scientific">Soboliphyme baturini</name>
    <dbReference type="NCBI Taxonomy" id="241478"/>
    <lineage>
        <taxon>Eukaryota</taxon>
        <taxon>Metazoa</taxon>
        <taxon>Ecdysozoa</taxon>
        <taxon>Nematoda</taxon>
        <taxon>Enoplea</taxon>
        <taxon>Dorylaimia</taxon>
        <taxon>Dioctophymatida</taxon>
        <taxon>Dioctophymatoidea</taxon>
        <taxon>Soboliphymatidae</taxon>
        <taxon>Soboliphyme</taxon>
    </lineage>
</organism>
<reference evidence="3" key="1">
    <citation type="submission" date="2016-06" db="UniProtKB">
        <authorList>
            <consortium name="WormBaseParasite"/>
        </authorList>
    </citation>
    <scope>IDENTIFICATION</scope>
</reference>
<proteinExistence type="predicted"/>
<accession>A0A183IKH6</accession>
<dbReference type="PANTHER" id="PTHR11075:SF54">
    <property type="entry name" value="LARGE RIBOSOMAL SUBUNIT PROTEIN ML62"/>
    <property type="match status" value="1"/>
</dbReference>
<dbReference type="GO" id="GO:0070126">
    <property type="term" value="P:mitochondrial translational termination"/>
    <property type="evidence" value="ECO:0007669"/>
    <property type="project" value="TreeGrafter"/>
</dbReference>
<dbReference type="OrthoDB" id="270639at2759"/>
<gene>
    <name evidence="1" type="ORF">SBAD_LOCUS4122</name>
</gene>
<dbReference type="GO" id="GO:0016150">
    <property type="term" value="F:translation release factor activity, codon nonspecific"/>
    <property type="evidence" value="ECO:0007669"/>
    <property type="project" value="TreeGrafter"/>
</dbReference>
<name>A0A183IKH6_9BILA</name>
<protein>
    <submittedName>
        <fullName evidence="3">RF_PROK_I domain-containing protein</fullName>
    </submittedName>
</protein>
<evidence type="ECO:0000313" key="1">
    <source>
        <dbReference type="EMBL" id="VDP03438.1"/>
    </source>
</evidence>
<sequence>MQHWKSSFSTGCCLKVFRVSAADFNGGGHRFTSSSDFSVFVCYTLTSALYEHKISKSGHLTITSERTRSQHLNLADCLDKLRFSIRECEKETRPKGLSEEDMKIIKAKAAADRRRIETKRWRSALKQPLS</sequence>
<evidence type="ECO:0000313" key="3">
    <source>
        <dbReference type="WBParaSite" id="SBAD_0000430301-mRNA-1"/>
    </source>
</evidence>